<dbReference type="EMBL" id="JAEPDI010000001">
    <property type="protein sequence ID" value="MCG7937866.1"/>
    <property type="molecule type" value="Genomic_DNA"/>
</dbReference>
<evidence type="ECO:0000313" key="1">
    <source>
        <dbReference type="EMBL" id="MCG7937866.1"/>
    </source>
</evidence>
<comment type="caution">
    <text evidence="1">The sequence shown here is derived from an EMBL/GenBank/DDBJ whole genome shotgun (WGS) entry which is preliminary data.</text>
</comment>
<dbReference type="Gene3D" id="3.40.30.10">
    <property type="entry name" value="Glutaredoxin"/>
    <property type="match status" value="1"/>
</dbReference>
<dbReference type="AlphaFoldDB" id="A0A9E4K1F5"/>
<organism evidence="1 2">
    <name type="scientific">Candidatus Thiodiazotropha lotti</name>
    <dbReference type="NCBI Taxonomy" id="2792787"/>
    <lineage>
        <taxon>Bacteria</taxon>
        <taxon>Pseudomonadati</taxon>
        <taxon>Pseudomonadota</taxon>
        <taxon>Gammaproteobacteria</taxon>
        <taxon>Chromatiales</taxon>
        <taxon>Sedimenticolaceae</taxon>
        <taxon>Candidatus Thiodiazotropha</taxon>
    </lineage>
</organism>
<proteinExistence type="predicted"/>
<evidence type="ECO:0000313" key="2">
    <source>
        <dbReference type="Proteomes" id="UP000886687"/>
    </source>
</evidence>
<name>A0A9E4K1F5_9GAMM</name>
<protein>
    <submittedName>
        <fullName evidence="1">DsbA family protein</fullName>
    </submittedName>
</protein>
<accession>A0A9E4K1F5</accession>
<gene>
    <name evidence="1" type="ORF">JAZ04_03275</name>
</gene>
<sequence>MCSWCWAFRPTLHRLLSKLPSKITTSYLLGGLAPESDKPMEVDLQNKIMETWKLIQSQLPDTEFNYEFWTKNIPRRSTYPACRSVIAARQIDHTKEEDMIYAIQQAYYIKAMNPSDYHILEGLAINIGINGTLFSNVIHSNATTKQLMSEIEQSRSMGIYSFPSLVFKVDNRYKKIPIEYQDENTILETLLKISS</sequence>
<dbReference type="Proteomes" id="UP000886687">
    <property type="component" value="Unassembled WGS sequence"/>
</dbReference>
<dbReference type="SUPFAM" id="SSF52833">
    <property type="entry name" value="Thioredoxin-like"/>
    <property type="match status" value="1"/>
</dbReference>
<reference evidence="1" key="1">
    <citation type="journal article" date="2021" name="Proc. Natl. Acad. Sci. U.S.A.">
        <title>Global biogeography of chemosynthetic symbionts reveals both localized and globally distributed symbiont groups. .</title>
        <authorList>
            <person name="Osvatic J.T."/>
            <person name="Wilkins L.G.E."/>
            <person name="Leibrecht L."/>
            <person name="Leray M."/>
            <person name="Zauner S."/>
            <person name="Polzin J."/>
            <person name="Camacho Y."/>
            <person name="Gros O."/>
            <person name="van Gils J.A."/>
            <person name="Eisen J.A."/>
            <person name="Petersen J.M."/>
            <person name="Yuen B."/>
        </authorList>
    </citation>
    <scope>NUCLEOTIDE SEQUENCE</scope>
    <source>
        <strain evidence="1">MAGL173</strain>
    </source>
</reference>
<dbReference type="Pfam" id="PF13743">
    <property type="entry name" value="Thioredoxin_5"/>
    <property type="match status" value="1"/>
</dbReference>
<dbReference type="CDD" id="cd03025">
    <property type="entry name" value="DsbA_FrnE_like"/>
    <property type="match status" value="1"/>
</dbReference>
<dbReference type="Gene3D" id="1.10.472.60">
    <property type="entry name" value="putative protein disulfide isomerase domain"/>
    <property type="match status" value="1"/>
</dbReference>
<dbReference type="InterPro" id="IPR036249">
    <property type="entry name" value="Thioredoxin-like_sf"/>
</dbReference>